<evidence type="ECO:0000256" key="2">
    <source>
        <dbReference type="ARBA" id="ARBA00008977"/>
    </source>
</evidence>
<protein>
    <recommendedName>
        <fullName evidence="3">Small integral membrane protein 19</fullName>
    </recommendedName>
</protein>
<evidence type="ECO:0000256" key="7">
    <source>
        <dbReference type="SAM" id="Phobius"/>
    </source>
</evidence>
<dbReference type="InParanoid" id="A0A7M7NUS7"/>
<dbReference type="OrthoDB" id="8663985at2759"/>
<dbReference type="FunCoup" id="A0A7M7NUS7">
    <property type="interactions" value="736"/>
</dbReference>
<evidence type="ECO:0000256" key="3">
    <source>
        <dbReference type="ARBA" id="ARBA00017901"/>
    </source>
</evidence>
<dbReference type="RefSeq" id="XP_030842010.1">
    <property type="nucleotide sequence ID" value="XM_030986150.1"/>
</dbReference>
<dbReference type="KEGG" id="spu:115924207"/>
<dbReference type="KEGG" id="spu:115924224"/>
<evidence type="ECO:0000256" key="1">
    <source>
        <dbReference type="ARBA" id="ARBA00004167"/>
    </source>
</evidence>
<dbReference type="PANTHER" id="PTHR31888">
    <property type="entry name" value="SMALL INTEGRAL MEMBRANE PROTEIN 19"/>
    <property type="match status" value="1"/>
</dbReference>
<proteinExistence type="inferred from homology"/>
<organism evidence="8 9">
    <name type="scientific">Strongylocentrotus purpuratus</name>
    <name type="common">Purple sea urchin</name>
    <dbReference type="NCBI Taxonomy" id="7668"/>
    <lineage>
        <taxon>Eukaryota</taxon>
        <taxon>Metazoa</taxon>
        <taxon>Echinodermata</taxon>
        <taxon>Eleutherozoa</taxon>
        <taxon>Echinozoa</taxon>
        <taxon>Echinoidea</taxon>
        <taxon>Euechinoidea</taxon>
        <taxon>Echinacea</taxon>
        <taxon>Camarodonta</taxon>
        <taxon>Echinidea</taxon>
        <taxon>Strongylocentrotidae</taxon>
        <taxon>Strongylocentrotus</taxon>
    </lineage>
</organism>
<evidence type="ECO:0000313" key="9">
    <source>
        <dbReference type="Proteomes" id="UP000007110"/>
    </source>
</evidence>
<dbReference type="GeneID" id="115924224"/>
<name>A0A7M7NUS7_STRPU</name>
<evidence type="ECO:0000256" key="4">
    <source>
        <dbReference type="ARBA" id="ARBA00022692"/>
    </source>
</evidence>
<dbReference type="Pfam" id="PF15117">
    <property type="entry name" value="UPF0697"/>
    <property type="match status" value="1"/>
</dbReference>
<dbReference type="OMA" id="GNQPDSI"/>
<keyword evidence="4 7" id="KW-0812">Transmembrane</keyword>
<comment type="subcellular location">
    <subcellularLocation>
        <location evidence="1">Membrane</location>
        <topology evidence="1">Single-pass membrane protein</topology>
    </subcellularLocation>
</comment>
<dbReference type="RefSeq" id="XP_030841965.1">
    <property type="nucleotide sequence ID" value="XM_030986105.1"/>
</dbReference>
<dbReference type="GO" id="GO:0016020">
    <property type="term" value="C:membrane"/>
    <property type="evidence" value="ECO:0007669"/>
    <property type="project" value="UniProtKB-SubCell"/>
</dbReference>
<dbReference type="Proteomes" id="UP000007110">
    <property type="component" value="Unassembled WGS sequence"/>
</dbReference>
<accession>A0A7M7NUS7</accession>
<keyword evidence="6 7" id="KW-0472">Membrane</keyword>
<dbReference type="EnsemblMetazoa" id="XM_030986105">
    <property type="protein sequence ID" value="XP_030841965"/>
    <property type="gene ID" value="LOC115924207"/>
</dbReference>
<comment type="similarity">
    <text evidence="2">Belongs to the SMIM19 family.</text>
</comment>
<keyword evidence="9" id="KW-1185">Reference proteome</keyword>
<dbReference type="AlphaFoldDB" id="A0A7M7NUS7"/>
<dbReference type="GeneID" id="115924207"/>
<evidence type="ECO:0000256" key="5">
    <source>
        <dbReference type="ARBA" id="ARBA00022989"/>
    </source>
</evidence>
<evidence type="ECO:0000256" key="6">
    <source>
        <dbReference type="ARBA" id="ARBA00023136"/>
    </source>
</evidence>
<dbReference type="InterPro" id="IPR029368">
    <property type="entry name" value="SMIM19"/>
</dbReference>
<keyword evidence="5 7" id="KW-1133">Transmembrane helix</keyword>
<feature type="transmembrane region" description="Helical" evidence="7">
    <location>
        <begin position="20"/>
        <end position="38"/>
    </location>
</feature>
<sequence length="105" mass="12718">MAHENHGLPPEEHIDHWNEATNIYMVVIVVSLWFFFYVRKNKGRIVRMLTMKKTTRDQTDLMNSRYKEELQQVRLRQQLESYYVSRKWDQGKPVSQDHHVNLNGM</sequence>
<reference evidence="9" key="1">
    <citation type="submission" date="2015-02" db="EMBL/GenBank/DDBJ databases">
        <title>Genome sequencing for Strongylocentrotus purpuratus.</title>
        <authorList>
            <person name="Murali S."/>
            <person name="Liu Y."/>
            <person name="Vee V."/>
            <person name="English A."/>
            <person name="Wang M."/>
            <person name="Skinner E."/>
            <person name="Han Y."/>
            <person name="Muzny D.M."/>
            <person name="Worley K.C."/>
            <person name="Gibbs R.A."/>
        </authorList>
    </citation>
    <scope>NUCLEOTIDE SEQUENCE</scope>
</reference>
<evidence type="ECO:0000313" key="8">
    <source>
        <dbReference type="EnsemblMetazoa" id="XP_030841965"/>
    </source>
</evidence>
<reference evidence="8" key="2">
    <citation type="submission" date="2021-01" db="UniProtKB">
        <authorList>
            <consortium name="EnsemblMetazoa"/>
        </authorList>
    </citation>
    <scope>IDENTIFICATION</scope>
</reference>
<dbReference type="EnsemblMetazoa" id="XM_030986150">
    <property type="protein sequence ID" value="XP_030842010"/>
    <property type="gene ID" value="LOC115924224"/>
</dbReference>
<dbReference type="PANTHER" id="PTHR31888:SF1">
    <property type="entry name" value="SMALL INTEGRAL MEMBRANE PROTEIN 19"/>
    <property type="match status" value="1"/>
</dbReference>